<evidence type="ECO:0000256" key="1">
    <source>
        <dbReference type="SAM" id="MobiDB-lite"/>
    </source>
</evidence>
<keyword evidence="3" id="KW-1185">Reference proteome</keyword>
<reference evidence="2 3" key="1">
    <citation type="submission" date="2021-06" db="EMBL/GenBank/DDBJ databases">
        <authorList>
            <person name="Palmer J.M."/>
        </authorList>
    </citation>
    <scope>NUCLEOTIDE SEQUENCE [LARGE SCALE GENOMIC DNA]</scope>
    <source>
        <strain evidence="2 3">CL_MEX2019</strain>
        <tissue evidence="2">Muscle</tissue>
    </source>
</reference>
<evidence type="ECO:0000313" key="2">
    <source>
        <dbReference type="EMBL" id="MED6267548.1"/>
    </source>
</evidence>
<organism evidence="2 3">
    <name type="scientific">Characodon lateralis</name>
    <dbReference type="NCBI Taxonomy" id="208331"/>
    <lineage>
        <taxon>Eukaryota</taxon>
        <taxon>Metazoa</taxon>
        <taxon>Chordata</taxon>
        <taxon>Craniata</taxon>
        <taxon>Vertebrata</taxon>
        <taxon>Euteleostomi</taxon>
        <taxon>Actinopterygii</taxon>
        <taxon>Neopterygii</taxon>
        <taxon>Teleostei</taxon>
        <taxon>Neoteleostei</taxon>
        <taxon>Acanthomorphata</taxon>
        <taxon>Ovalentaria</taxon>
        <taxon>Atherinomorphae</taxon>
        <taxon>Cyprinodontiformes</taxon>
        <taxon>Goodeidae</taxon>
        <taxon>Characodon</taxon>
    </lineage>
</organism>
<protein>
    <submittedName>
        <fullName evidence="2">Uncharacterized protein</fullName>
    </submittedName>
</protein>
<accession>A0ABU7CXE1</accession>
<dbReference type="EMBL" id="JAHUTJ010009157">
    <property type="protein sequence ID" value="MED6267548.1"/>
    <property type="molecule type" value="Genomic_DNA"/>
</dbReference>
<gene>
    <name evidence="2" type="ORF">CHARACLAT_013377</name>
</gene>
<feature type="compositionally biased region" description="Basic residues" evidence="1">
    <location>
        <begin position="1"/>
        <end position="10"/>
    </location>
</feature>
<evidence type="ECO:0000313" key="3">
    <source>
        <dbReference type="Proteomes" id="UP001352852"/>
    </source>
</evidence>
<feature type="region of interest" description="Disordered" evidence="1">
    <location>
        <begin position="1"/>
        <end position="26"/>
    </location>
</feature>
<name>A0ABU7CXE1_9TELE</name>
<comment type="caution">
    <text evidence="2">The sequence shown here is derived from an EMBL/GenBank/DDBJ whole genome shotgun (WGS) entry which is preliminary data.</text>
</comment>
<feature type="region of interest" description="Disordered" evidence="1">
    <location>
        <begin position="88"/>
        <end position="131"/>
    </location>
</feature>
<dbReference type="Proteomes" id="UP001352852">
    <property type="component" value="Unassembled WGS sequence"/>
</dbReference>
<feature type="compositionally biased region" description="Basic and acidic residues" evidence="1">
    <location>
        <begin position="96"/>
        <end position="115"/>
    </location>
</feature>
<proteinExistence type="predicted"/>
<sequence>MFLGERRRHVTQLSNSKLEQGGGEAAKLQRQPFLENYLTTYSESLKVLEVLLKTFTQNPQRFAKYLRSTVTDLPLQVCGLVRRRSGQDAGVTEACPEQHPHHEDKEDGADRRDGRTQMGCQIGTAEDTETG</sequence>